<comment type="caution">
    <text evidence="9">The sequence shown here is derived from an EMBL/GenBank/DDBJ whole genome shotgun (WGS) entry which is preliminary data.</text>
</comment>
<keyword evidence="10" id="KW-1185">Reference proteome</keyword>
<dbReference type="Proteomes" id="UP000799772">
    <property type="component" value="Unassembled WGS sequence"/>
</dbReference>
<feature type="transmembrane region" description="Helical" evidence="7">
    <location>
        <begin position="235"/>
        <end position="256"/>
    </location>
</feature>
<dbReference type="AlphaFoldDB" id="A0A9P4IJY5"/>
<dbReference type="InterPro" id="IPR054549">
    <property type="entry name" value="UVB_sens_RUS_dom"/>
</dbReference>
<evidence type="ECO:0000313" key="9">
    <source>
        <dbReference type="EMBL" id="KAF2100684.1"/>
    </source>
</evidence>
<keyword evidence="4 7" id="KW-1133">Transmembrane helix</keyword>
<reference evidence="9" key="1">
    <citation type="journal article" date="2020" name="Stud. Mycol.">
        <title>101 Dothideomycetes genomes: a test case for predicting lifestyles and emergence of pathogens.</title>
        <authorList>
            <person name="Haridas S."/>
            <person name="Albert R."/>
            <person name="Binder M."/>
            <person name="Bloem J."/>
            <person name="Labutti K."/>
            <person name="Salamov A."/>
            <person name="Andreopoulos B."/>
            <person name="Baker S."/>
            <person name="Barry K."/>
            <person name="Bills G."/>
            <person name="Bluhm B."/>
            <person name="Cannon C."/>
            <person name="Castanera R."/>
            <person name="Culley D."/>
            <person name="Daum C."/>
            <person name="Ezra D."/>
            <person name="Gonzalez J."/>
            <person name="Henrissat B."/>
            <person name="Kuo A."/>
            <person name="Liang C."/>
            <person name="Lipzen A."/>
            <person name="Lutzoni F."/>
            <person name="Magnuson J."/>
            <person name="Mondo S."/>
            <person name="Nolan M."/>
            <person name="Ohm R."/>
            <person name="Pangilinan J."/>
            <person name="Park H.-J."/>
            <person name="Ramirez L."/>
            <person name="Alfaro M."/>
            <person name="Sun H."/>
            <person name="Tritt A."/>
            <person name="Yoshinaga Y."/>
            <person name="Zwiers L.-H."/>
            <person name="Turgeon B."/>
            <person name="Goodwin S."/>
            <person name="Spatafora J."/>
            <person name="Crous P."/>
            <person name="Grigoriev I."/>
        </authorList>
    </citation>
    <scope>NUCLEOTIDE SEQUENCE</scope>
    <source>
        <strain evidence="9">CBS 133067</strain>
    </source>
</reference>
<gene>
    <name evidence="9" type="ORF">NA57DRAFT_36727</name>
</gene>
<sequence length="468" mass="50139">MSPPDLLEITEFDEAGGLTSTYVQSPGPDSASGRVDVILPENAKPVWQRALDVFLPAGFPHSVTEDYVWYQIYDSLQAFSSAIAGLLASRAVLEGIGVGDTNASPTAALLLSILQDSTGRLATILFAYRLGTAIEPECKRYRLLADVFNDAAMVLDCLSPAFPRPIRVGVLSGSSVLRALCGVAANGSKACLSQHFARQGNVGELNAKDSSQETVISLLGMLAGSLVVQRVSSPLATWAALLFLLAIHLGTNYLAVRSVSMRSLNRQRANIVLNHLLQHDAVLRPQEVSRMERIFERDGVFRDEHDRVIGRCSIGSSMKGLLGCLGSQQQGQSTISGSFTTCGVDLRAVLDLFGREWYMLWPDSSSSRTIIVLKQGASARDGLKAWYHGLLLAKKTNAAAAADDKLYTKSNSQVCSTFDGFAERLTAAGWDLTDAALETKSGTRVRCGAAVQSSHRGQAGSREGGRGA</sequence>
<dbReference type="GO" id="GO:0016020">
    <property type="term" value="C:membrane"/>
    <property type="evidence" value="ECO:0007669"/>
    <property type="project" value="UniProtKB-SubCell"/>
</dbReference>
<keyword evidence="5 7" id="KW-0472">Membrane</keyword>
<evidence type="ECO:0000256" key="7">
    <source>
        <dbReference type="SAM" id="Phobius"/>
    </source>
</evidence>
<evidence type="ECO:0000256" key="3">
    <source>
        <dbReference type="ARBA" id="ARBA00022692"/>
    </source>
</evidence>
<comment type="subcellular location">
    <subcellularLocation>
        <location evidence="1">Membrane</location>
    </subcellularLocation>
</comment>
<name>A0A9P4IJY5_9PEZI</name>
<evidence type="ECO:0000256" key="2">
    <source>
        <dbReference type="ARBA" id="ARBA00007558"/>
    </source>
</evidence>
<dbReference type="OrthoDB" id="364779at2759"/>
<keyword evidence="3 7" id="KW-0812">Transmembrane</keyword>
<proteinExistence type="inferred from homology"/>
<dbReference type="InterPro" id="IPR006968">
    <property type="entry name" value="RUS_fam"/>
</dbReference>
<dbReference type="PANTHER" id="PTHR12770">
    <property type="entry name" value="RUS1 FAMILY PROTEIN C16ORF58"/>
    <property type="match status" value="1"/>
</dbReference>
<protein>
    <submittedName>
        <fullName evidence="9">DUF647-domain-containing protein</fullName>
    </submittedName>
</protein>
<dbReference type="Pfam" id="PF04884">
    <property type="entry name" value="UVB_sens_prot"/>
    <property type="match status" value="1"/>
</dbReference>
<comment type="similarity">
    <text evidence="2">Belongs to the RUS1 family.</text>
</comment>
<evidence type="ECO:0000256" key="1">
    <source>
        <dbReference type="ARBA" id="ARBA00004370"/>
    </source>
</evidence>
<feature type="region of interest" description="Disordered" evidence="6">
    <location>
        <begin position="449"/>
        <end position="468"/>
    </location>
</feature>
<dbReference type="PANTHER" id="PTHR12770:SF31">
    <property type="entry name" value="RUS FAMILY MEMBER 1"/>
    <property type="match status" value="1"/>
</dbReference>
<evidence type="ECO:0000256" key="5">
    <source>
        <dbReference type="ARBA" id="ARBA00023136"/>
    </source>
</evidence>
<evidence type="ECO:0000313" key="10">
    <source>
        <dbReference type="Proteomes" id="UP000799772"/>
    </source>
</evidence>
<evidence type="ECO:0000259" key="8">
    <source>
        <dbReference type="Pfam" id="PF04884"/>
    </source>
</evidence>
<evidence type="ECO:0000256" key="4">
    <source>
        <dbReference type="ARBA" id="ARBA00022989"/>
    </source>
</evidence>
<dbReference type="EMBL" id="ML978124">
    <property type="protein sequence ID" value="KAF2100684.1"/>
    <property type="molecule type" value="Genomic_DNA"/>
</dbReference>
<evidence type="ECO:0000256" key="6">
    <source>
        <dbReference type="SAM" id="MobiDB-lite"/>
    </source>
</evidence>
<accession>A0A9P4IJY5</accession>
<feature type="domain" description="Protein root UVB sensitive/RUS" evidence="8">
    <location>
        <begin position="42"/>
        <end position="279"/>
    </location>
</feature>
<organism evidence="9 10">
    <name type="scientific">Rhizodiscina lignyota</name>
    <dbReference type="NCBI Taxonomy" id="1504668"/>
    <lineage>
        <taxon>Eukaryota</taxon>
        <taxon>Fungi</taxon>
        <taxon>Dikarya</taxon>
        <taxon>Ascomycota</taxon>
        <taxon>Pezizomycotina</taxon>
        <taxon>Dothideomycetes</taxon>
        <taxon>Pleosporomycetidae</taxon>
        <taxon>Aulographales</taxon>
        <taxon>Rhizodiscinaceae</taxon>
        <taxon>Rhizodiscina</taxon>
    </lineage>
</organism>